<reference evidence="1 2" key="1">
    <citation type="submission" date="2017-11" db="EMBL/GenBank/DDBJ databases">
        <title>De-novo sequencing of pomegranate (Punica granatum L.) genome.</title>
        <authorList>
            <person name="Akparov Z."/>
            <person name="Amiraslanov A."/>
            <person name="Hajiyeva S."/>
            <person name="Abbasov M."/>
            <person name="Kaur K."/>
            <person name="Hamwieh A."/>
            <person name="Solovyev V."/>
            <person name="Salamov A."/>
            <person name="Braich B."/>
            <person name="Kosarev P."/>
            <person name="Mahmoud A."/>
            <person name="Hajiyev E."/>
            <person name="Babayeva S."/>
            <person name="Izzatullayeva V."/>
            <person name="Mammadov A."/>
            <person name="Mammadov A."/>
            <person name="Sharifova S."/>
            <person name="Ojaghi J."/>
            <person name="Eynullazada K."/>
            <person name="Bayramov B."/>
            <person name="Abdulazimova A."/>
            <person name="Shahmuradov I."/>
        </authorList>
    </citation>
    <scope>NUCLEOTIDE SEQUENCE [LARGE SCALE GENOMIC DNA]</scope>
    <source>
        <strain evidence="2">cv. AG2017</strain>
        <tissue evidence="1">Leaf</tissue>
    </source>
</reference>
<keyword evidence="2" id="KW-1185">Reference proteome</keyword>
<dbReference type="EMBL" id="PGOL01003125">
    <property type="protein sequence ID" value="PKI42862.1"/>
    <property type="molecule type" value="Genomic_DNA"/>
</dbReference>
<organism evidence="1 2">
    <name type="scientific">Punica granatum</name>
    <name type="common">Pomegranate</name>
    <dbReference type="NCBI Taxonomy" id="22663"/>
    <lineage>
        <taxon>Eukaryota</taxon>
        <taxon>Viridiplantae</taxon>
        <taxon>Streptophyta</taxon>
        <taxon>Embryophyta</taxon>
        <taxon>Tracheophyta</taxon>
        <taxon>Spermatophyta</taxon>
        <taxon>Magnoliopsida</taxon>
        <taxon>eudicotyledons</taxon>
        <taxon>Gunneridae</taxon>
        <taxon>Pentapetalae</taxon>
        <taxon>rosids</taxon>
        <taxon>malvids</taxon>
        <taxon>Myrtales</taxon>
        <taxon>Lythraceae</taxon>
        <taxon>Punica</taxon>
    </lineage>
</organism>
<dbReference type="AlphaFoldDB" id="A0A2I0IFV3"/>
<proteinExistence type="predicted"/>
<dbReference type="Proteomes" id="UP000233551">
    <property type="component" value="Unassembled WGS sequence"/>
</dbReference>
<sequence>MVVALRDSVPAANLRFCHRKMVVGVLGEKKPKAMISRVGPNEGTSRPMDQLYQVGPLSDGRFLPTHGLGAHTSGPGLHCRVGSFSHRWT</sequence>
<protein>
    <submittedName>
        <fullName evidence="1">Uncharacterized protein</fullName>
    </submittedName>
</protein>
<accession>A0A2I0IFV3</accession>
<evidence type="ECO:0000313" key="1">
    <source>
        <dbReference type="EMBL" id="PKI42862.1"/>
    </source>
</evidence>
<name>A0A2I0IFV3_PUNGR</name>
<evidence type="ECO:0000313" key="2">
    <source>
        <dbReference type="Proteomes" id="UP000233551"/>
    </source>
</evidence>
<comment type="caution">
    <text evidence="1">The sequence shown here is derived from an EMBL/GenBank/DDBJ whole genome shotgun (WGS) entry which is preliminary data.</text>
</comment>
<gene>
    <name evidence="1" type="ORF">CRG98_036660</name>
</gene>